<dbReference type="Proteomes" id="UP000013827">
    <property type="component" value="Unassembled WGS sequence"/>
</dbReference>
<reference evidence="1" key="2">
    <citation type="submission" date="2024-10" db="UniProtKB">
        <authorList>
            <consortium name="EnsemblProtists"/>
        </authorList>
    </citation>
    <scope>IDENTIFICATION</scope>
</reference>
<dbReference type="GeneID" id="19045966"/>
<dbReference type="Pfam" id="PF10294">
    <property type="entry name" value="Methyltransf_16"/>
    <property type="match status" value="1"/>
</dbReference>
<accession>A0A0D3J380</accession>
<dbReference type="HOGENOM" id="CLU_1113058_0_0_1"/>
<dbReference type="eggNOG" id="KOG2793">
    <property type="taxonomic scope" value="Eukaryota"/>
</dbReference>
<dbReference type="SUPFAM" id="SSF53335">
    <property type="entry name" value="S-adenosyl-L-methionine-dependent methyltransferases"/>
    <property type="match status" value="1"/>
</dbReference>
<dbReference type="EnsemblProtists" id="EOD17965">
    <property type="protein sequence ID" value="EOD17965"/>
    <property type="gene ID" value="EMIHUDRAFT_432233"/>
</dbReference>
<dbReference type="InterPro" id="IPR019410">
    <property type="entry name" value="Methyltransf_16"/>
</dbReference>
<dbReference type="Gene3D" id="3.40.50.150">
    <property type="entry name" value="Vaccinia Virus protein VP39"/>
    <property type="match status" value="1"/>
</dbReference>
<organism evidence="1 2">
    <name type="scientific">Emiliania huxleyi (strain CCMP1516)</name>
    <dbReference type="NCBI Taxonomy" id="280463"/>
    <lineage>
        <taxon>Eukaryota</taxon>
        <taxon>Haptista</taxon>
        <taxon>Haptophyta</taxon>
        <taxon>Prymnesiophyceae</taxon>
        <taxon>Isochrysidales</taxon>
        <taxon>Noelaerhabdaceae</taxon>
        <taxon>Emiliania</taxon>
    </lineage>
</organism>
<keyword evidence="2" id="KW-1185">Reference proteome</keyword>
<reference evidence="2" key="1">
    <citation type="journal article" date="2013" name="Nature">
        <title>Pan genome of the phytoplankton Emiliania underpins its global distribution.</title>
        <authorList>
            <person name="Read B.A."/>
            <person name="Kegel J."/>
            <person name="Klute M.J."/>
            <person name="Kuo A."/>
            <person name="Lefebvre S.C."/>
            <person name="Maumus F."/>
            <person name="Mayer C."/>
            <person name="Miller J."/>
            <person name="Monier A."/>
            <person name="Salamov A."/>
            <person name="Young J."/>
            <person name="Aguilar M."/>
            <person name="Claverie J.M."/>
            <person name="Frickenhaus S."/>
            <person name="Gonzalez K."/>
            <person name="Herman E.K."/>
            <person name="Lin Y.C."/>
            <person name="Napier J."/>
            <person name="Ogata H."/>
            <person name="Sarno A.F."/>
            <person name="Shmutz J."/>
            <person name="Schroeder D."/>
            <person name="de Vargas C."/>
            <person name="Verret F."/>
            <person name="von Dassow P."/>
            <person name="Valentin K."/>
            <person name="Van de Peer Y."/>
            <person name="Wheeler G."/>
            <person name="Dacks J.B."/>
            <person name="Delwiche C.F."/>
            <person name="Dyhrman S.T."/>
            <person name="Glockner G."/>
            <person name="John U."/>
            <person name="Richards T."/>
            <person name="Worden A.Z."/>
            <person name="Zhang X."/>
            <person name="Grigoriev I.V."/>
            <person name="Allen A.E."/>
            <person name="Bidle K."/>
            <person name="Borodovsky M."/>
            <person name="Bowler C."/>
            <person name="Brownlee C."/>
            <person name="Cock J.M."/>
            <person name="Elias M."/>
            <person name="Gladyshev V.N."/>
            <person name="Groth M."/>
            <person name="Guda C."/>
            <person name="Hadaegh A."/>
            <person name="Iglesias-Rodriguez M.D."/>
            <person name="Jenkins J."/>
            <person name="Jones B.M."/>
            <person name="Lawson T."/>
            <person name="Leese F."/>
            <person name="Lindquist E."/>
            <person name="Lobanov A."/>
            <person name="Lomsadze A."/>
            <person name="Malik S.B."/>
            <person name="Marsh M.E."/>
            <person name="Mackinder L."/>
            <person name="Mock T."/>
            <person name="Mueller-Roeber B."/>
            <person name="Pagarete A."/>
            <person name="Parker M."/>
            <person name="Probert I."/>
            <person name="Quesneville H."/>
            <person name="Raines C."/>
            <person name="Rensing S.A."/>
            <person name="Riano-Pachon D.M."/>
            <person name="Richier S."/>
            <person name="Rokitta S."/>
            <person name="Shiraiwa Y."/>
            <person name="Soanes D.M."/>
            <person name="van der Giezen M."/>
            <person name="Wahlund T.M."/>
            <person name="Williams B."/>
            <person name="Wilson W."/>
            <person name="Wolfe G."/>
            <person name="Wurch L.L."/>
        </authorList>
    </citation>
    <scope>NUCLEOTIDE SEQUENCE</scope>
</reference>
<dbReference type="PANTHER" id="PTHR14614:SF132">
    <property type="entry name" value="PROTEIN-LYSINE METHYLTRANSFERASE C42C1.13"/>
    <property type="match status" value="1"/>
</dbReference>
<evidence type="ECO:0000313" key="1">
    <source>
        <dbReference type="EnsemblProtists" id="EOD17965"/>
    </source>
</evidence>
<dbReference type="RefSeq" id="XP_005770394.1">
    <property type="nucleotide sequence ID" value="XM_005770337.1"/>
</dbReference>
<dbReference type="KEGG" id="ehx:EMIHUDRAFT_432233"/>
<evidence type="ECO:0008006" key="3">
    <source>
        <dbReference type="Google" id="ProtNLM"/>
    </source>
</evidence>
<dbReference type="InterPro" id="IPR029063">
    <property type="entry name" value="SAM-dependent_MTases_sf"/>
</dbReference>
<dbReference type="PaxDb" id="2903-EOD17965"/>
<sequence>MRLLRTGEAFQTHGMYSLSAASSDSIEIDCDGGRGLAGHVWGAGAALAALLLSPEGRRRFLADRPDVVELGSGTGVAGLAAAAAGASSVLLTDLPPAVPALAATAARNAHVLEGCHVAAAPLAWADASEVAHALAPSGCDLILAADVLYSPDAAEQEALRGAMLALAAPRGALVLHAYEERWDYVHEPWRRSLAGSGLRLQSEEELQVPTTGADGAPTLFSAPSELGSVERRRLVLELLRVDDGEEAPGG</sequence>
<proteinExistence type="predicted"/>
<evidence type="ECO:0000313" key="2">
    <source>
        <dbReference type="Proteomes" id="UP000013827"/>
    </source>
</evidence>
<dbReference type="STRING" id="2903.R1DU23"/>
<protein>
    <recommendedName>
        <fullName evidence="3">Methyltransferase</fullName>
    </recommendedName>
</protein>
<dbReference type="AlphaFoldDB" id="A0A0D3J380"/>
<dbReference type="PANTHER" id="PTHR14614">
    <property type="entry name" value="HEPATOCELLULAR CARCINOMA-ASSOCIATED ANTIGEN"/>
    <property type="match status" value="1"/>
</dbReference>
<name>A0A0D3J380_EMIH1</name>